<evidence type="ECO:0000313" key="8">
    <source>
        <dbReference type="Proteomes" id="UP000004671"/>
    </source>
</evidence>
<evidence type="ECO:0000259" key="5">
    <source>
        <dbReference type="Pfam" id="PF13442"/>
    </source>
</evidence>
<dbReference type="EMBL" id="CM001402">
    <property type="protein sequence ID" value="EHO43143.1"/>
    <property type="molecule type" value="Genomic_DNA"/>
</dbReference>
<proteinExistence type="predicted"/>
<keyword evidence="3" id="KW-0408">Iron</keyword>
<dbReference type="InterPro" id="IPR009056">
    <property type="entry name" value="Cyt_c-like_dom"/>
</dbReference>
<dbReference type="PaxDb" id="880073-Calab_3544"/>
<dbReference type="Gene3D" id="1.10.760.10">
    <property type="entry name" value="Cytochrome c-like domain"/>
    <property type="match status" value="1"/>
</dbReference>
<keyword evidence="4" id="KW-0472">Membrane</keyword>
<dbReference type="GO" id="GO:0046872">
    <property type="term" value="F:metal ion binding"/>
    <property type="evidence" value="ECO:0007669"/>
    <property type="project" value="UniProtKB-KW"/>
</dbReference>
<dbReference type="KEGG" id="caby:Cabys_2483"/>
<dbReference type="Pfam" id="PF13442">
    <property type="entry name" value="Cytochrome_CBB3"/>
    <property type="match status" value="1"/>
</dbReference>
<reference evidence="7 8" key="1">
    <citation type="submission" date="2011-09" db="EMBL/GenBank/DDBJ databases">
        <title>The permanent draft genome of Caldithrix abyssi DSM 13497.</title>
        <authorList>
            <consortium name="US DOE Joint Genome Institute (JGI-PGF)"/>
            <person name="Lucas S."/>
            <person name="Han J."/>
            <person name="Lapidus A."/>
            <person name="Bruce D."/>
            <person name="Goodwin L."/>
            <person name="Pitluck S."/>
            <person name="Peters L."/>
            <person name="Kyrpides N."/>
            <person name="Mavromatis K."/>
            <person name="Ivanova N."/>
            <person name="Mikhailova N."/>
            <person name="Chertkov O."/>
            <person name="Detter J.C."/>
            <person name="Tapia R."/>
            <person name="Han C."/>
            <person name="Land M."/>
            <person name="Hauser L."/>
            <person name="Markowitz V."/>
            <person name="Cheng J.-F."/>
            <person name="Hugenholtz P."/>
            <person name="Woyke T."/>
            <person name="Wu D."/>
            <person name="Spring S."/>
            <person name="Brambilla E."/>
            <person name="Klenk H.-P."/>
            <person name="Eisen J.A."/>
        </authorList>
    </citation>
    <scope>NUCLEOTIDE SEQUENCE [LARGE SCALE GENOMIC DNA]</scope>
    <source>
        <strain evidence="7 8">DSM 13497</strain>
    </source>
</reference>
<evidence type="ECO:0000256" key="1">
    <source>
        <dbReference type="ARBA" id="ARBA00022617"/>
    </source>
</evidence>
<evidence type="ECO:0000313" key="6">
    <source>
        <dbReference type="EMBL" id="APF19232.1"/>
    </source>
</evidence>
<protein>
    <submittedName>
        <fullName evidence="6">Cytochrome C oxidase, cbb3-type, subunit III</fullName>
    </submittedName>
</protein>
<organism evidence="7 8">
    <name type="scientific">Caldithrix abyssi DSM 13497</name>
    <dbReference type="NCBI Taxonomy" id="880073"/>
    <lineage>
        <taxon>Bacteria</taxon>
        <taxon>Pseudomonadati</taxon>
        <taxon>Calditrichota</taxon>
        <taxon>Calditrichia</taxon>
        <taxon>Calditrichales</taxon>
        <taxon>Calditrichaceae</taxon>
        <taxon>Caldithrix</taxon>
    </lineage>
</organism>
<dbReference type="GO" id="GO:0009055">
    <property type="term" value="F:electron transfer activity"/>
    <property type="evidence" value="ECO:0007669"/>
    <property type="project" value="InterPro"/>
</dbReference>
<dbReference type="EMBL" id="CP018099">
    <property type="protein sequence ID" value="APF19232.1"/>
    <property type="molecule type" value="Genomic_DNA"/>
</dbReference>
<dbReference type="SUPFAM" id="SSF46626">
    <property type="entry name" value="Cytochrome c"/>
    <property type="match status" value="1"/>
</dbReference>
<evidence type="ECO:0000256" key="2">
    <source>
        <dbReference type="ARBA" id="ARBA00022723"/>
    </source>
</evidence>
<keyword evidence="2" id="KW-0479">Metal-binding</keyword>
<evidence type="ECO:0000313" key="7">
    <source>
        <dbReference type="EMBL" id="EHO43143.1"/>
    </source>
</evidence>
<keyword evidence="1" id="KW-0349">Heme</keyword>
<evidence type="ECO:0000256" key="3">
    <source>
        <dbReference type="ARBA" id="ARBA00023004"/>
    </source>
</evidence>
<dbReference type="AlphaFoldDB" id="H1XXL9"/>
<dbReference type="RefSeq" id="WP_006930642.1">
    <property type="nucleotide sequence ID" value="NZ_CM001402.1"/>
</dbReference>
<keyword evidence="8" id="KW-1185">Reference proteome</keyword>
<keyword evidence="4" id="KW-0812">Transmembrane</keyword>
<name>H1XXL9_CALAY</name>
<gene>
    <name evidence="6" type="primary">cbb3-type</name>
    <name evidence="6" type="ORF">Cabys_2483</name>
    <name evidence="7" type="ORF">Calab_3544</name>
</gene>
<evidence type="ECO:0000256" key="4">
    <source>
        <dbReference type="SAM" id="Phobius"/>
    </source>
</evidence>
<accession>H1XXL9</accession>
<dbReference type="GO" id="GO:0020037">
    <property type="term" value="F:heme binding"/>
    <property type="evidence" value="ECO:0007669"/>
    <property type="project" value="InterPro"/>
</dbReference>
<reference evidence="6 9" key="2">
    <citation type="submission" date="2016-11" db="EMBL/GenBank/DDBJ databases">
        <title>Genomic analysis of Caldithrix abyssi and proposal of a novel bacterial phylum Caldithrichaeota.</title>
        <authorList>
            <person name="Kublanov I."/>
            <person name="Sigalova O."/>
            <person name="Gavrilov S."/>
            <person name="Lebedinsky A."/>
            <person name="Ivanova N."/>
            <person name="Daum C."/>
            <person name="Reddy T."/>
            <person name="Klenk H.P."/>
            <person name="Goker M."/>
            <person name="Reva O."/>
            <person name="Miroshnichenko M."/>
            <person name="Kyprides N."/>
            <person name="Woyke T."/>
            <person name="Gelfand M."/>
        </authorList>
    </citation>
    <scope>NUCLEOTIDE SEQUENCE [LARGE SCALE GENOMIC DNA]</scope>
    <source>
        <strain evidence="6 9">LF13</strain>
    </source>
</reference>
<dbReference type="Proteomes" id="UP000183868">
    <property type="component" value="Chromosome"/>
</dbReference>
<feature type="domain" description="Cytochrome c" evidence="5">
    <location>
        <begin position="33"/>
        <end position="102"/>
    </location>
</feature>
<dbReference type="InParanoid" id="H1XXL9"/>
<dbReference type="STRING" id="880073.Cabys_2483"/>
<feature type="transmembrane region" description="Helical" evidence="4">
    <location>
        <begin position="6"/>
        <end position="23"/>
    </location>
</feature>
<dbReference type="InterPro" id="IPR036909">
    <property type="entry name" value="Cyt_c-like_dom_sf"/>
</dbReference>
<evidence type="ECO:0000313" key="9">
    <source>
        <dbReference type="Proteomes" id="UP000183868"/>
    </source>
</evidence>
<dbReference type="HOGENOM" id="CLU_2178974_0_0_0"/>
<sequence precursor="true">MRRWYPFIGFVLLTIVFSIYFLTNVQSSNYRPQTDDPAVIYYEACSHCHGKSGQSPNLLYPDLADVTLKRAEVEKVIREGALFMPAFQNLKGDTLQKLIDFLLEKRFLE</sequence>
<keyword evidence="4" id="KW-1133">Transmembrane helix</keyword>
<dbReference type="Proteomes" id="UP000004671">
    <property type="component" value="Chromosome"/>
</dbReference>